<dbReference type="EMBL" id="CM044705">
    <property type="protein sequence ID" value="KAI5661539.1"/>
    <property type="molecule type" value="Genomic_DNA"/>
</dbReference>
<evidence type="ECO:0000313" key="1">
    <source>
        <dbReference type="EMBL" id="KAI5661539.1"/>
    </source>
</evidence>
<accession>A0ACC0AL47</accession>
<sequence length="158" mass="16897">MLIIPMQPAILSMASHRETQPPHPPRAYLTPLCLSSLTHKKQLKMKFSAIFVLCLIFSVAYVSNAAISCGVVDMKAASCVTFAQGKAPTPLPACCSGLQQLASTVKSVDDKKAICRCLKAGVKNFAGVQDKFLSKLPGACKINVGFPVSMNTNCETIH</sequence>
<reference evidence="2" key="1">
    <citation type="journal article" date="2023" name="Nat. Plants">
        <title>Single-cell RNA sequencing provides a high-resolution roadmap for understanding the multicellular compartmentation of specialized metabolism.</title>
        <authorList>
            <person name="Sun S."/>
            <person name="Shen X."/>
            <person name="Li Y."/>
            <person name="Li Y."/>
            <person name="Wang S."/>
            <person name="Li R."/>
            <person name="Zhang H."/>
            <person name="Shen G."/>
            <person name="Guo B."/>
            <person name="Wei J."/>
            <person name="Xu J."/>
            <person name="St-Pierre B."/>
            <person name="Chen S."/>
            <person name="Sun C."/>
        </authorList>
    </citation>
    <scope>NUCLEOTIDE SEQUENCE [LARGE SCALE GENOMIC DNA]</scope>
</reference>
<dbReference type="Proteomes" id="UP001060085">
    <property type="component" value="Linkage Group LG05"/>
</dbReference>
<keyword evidence="2" id="KW-1185">Reference proteome</keyword>
<evidence type="ECO:0000313" key="2">
    <source>
        <dbReference type="Proteomes" id="UP001060085"/>
    </source>
</evidence>
<protein>
    <submittedName>
        <fullName evidence="1">Uncharacterized protein</fullName>
    </submittedName>
</protein>
<comment type="caution">
    <text evidence="1">The sequence shown here is derived from an EMBL/GenBank/DDBJ whole genome shotgun (WGS) entry which is preliminary data.</text>
</comment>
<gene>
    <name evidence="1" type="ORF">M9H77_20862</name>
</gene>
<name>A0ACC0AL47_CATRO</name>
<organism evidence="1 2">
    <name type="scientific">Catharanthus roseus</name>
    <name type="common">Madagascar periwinkle</name>
    <name type="synonym">Vinca rosea</name>
    <dbReference type="NCBI Taxonomy" id="4058"/>
    <lineage>
        <taxon>Eukaryota</taxon>
        <taxon>Viridiplantae</taxon>
        <taxon>Streptophyta</taxon>
        <taxon>Embryophyta</taxon>
        <taxon>Tracheophyta</taxon>
        <taxon>Spermatophyta</taxon>
        <taxon>Magnoliopsida</taxon>
        <taxon>eudicotyledons</taxon>
        <taxon>Gunneridae</taxon>
        <taxon>Pentapetalae</taxon>
        <taxon>asterids</taxon>
        <taxon>lamiids</taxon>
        <taxon>Gentianales</taxon>
        <taxon>Apocynaceae</taxon>
        <taxon>Rauvolfioideae</taxon>
        <taxon>Vinceae</taxon>
        <taxon>Catharanthinae</taxon>
        <taxon>Catharanthus</taxon>
    </lineage>
</organism>
<proteinExistence type="predicted"/>